<dbReference type="AlphaFoldDB" id="A0A1E5BZ69"/>
<evidence type="ECO:0000313" key="1">
    <source>
        <dbReference type="EMBL" id="OEE58212.1"/>
    </source>
</evidence>
<accession>A0A1E5BZ69</accession>
<keyword evidence="2" id="KW-1185">Reference proteome</keyword>
<comment type="caution">
    <text evidence="1">The sequence shown here is derived from an EMBL/GenBank/DDBJ whole genome shotgun (WGS) entry which is preliminary data.</text>
</comment>
<dbReference type="Proteomes" id="UP000095039">
    <property type="component" value="Unassembled WGS sequence"/>
</dbReference>
<organism evidence="1 2">
    <name type="scientific">Enterovibrio norvegicus FF-454</name>
    <dbReference type="NCBI Taxonomy" id="1185651"/>
    <lineage>
        <taxon>Bacteria</taxon>
        <taxon>Pseudomonadati</taxon>
        <taxon>Pseudomonadota</taxon>
        <taxon>Gammaproteobacteria</taxon>
        <taxon>Vibrionales</taxon>
        <taxon>Vibrionaceae</taxon>
        <taxon>Enterovibrio</taxon>
    </lineage>
</organism>
<dbReference type="RefSeq" id="WP_016959645.1">
    <property type="nucleotide sequence ID" value="NZ_AJWN02000098.1"/>
</dbReference>
<reference evidence="1 2" key="1">
    <citation type="journal article" date="2012" name="Science">
        <title>Ecological populations of bacteria act as socially cohesive units of antibiotic production and resistance.</title>
        <authorList>
            <person name="Cordero O.X."/>
            <person name="Wildschutte H."/>
            <person name="Kirkup B."/>
            <person name="Proehl S."/>
            <person name="Ngo L."/>
            <person name="Hussain F."/>
            <person name="Le Roux F."/>
            <person name="Mincer T."/>
            <person name="Polz M.F."/>
        </authorList>
    </citation>
    <scope>NUCLEOTIDE SEQUENCE [LARGE SCALE GENOMIC DNA]</scope>
    <source>
        <strain evidence="1 2">FF-454</strain>
    </source>
</reference>
<protein>
    <recommendedName>
        <fullName evidence="3">Lipoprotein</fullName>
    </recommendedName>
</protein>
<evidence type="ECO:0008006" key="3">
    <source>
        <dbReference type="Google" id="ProtNLM"/>
    </source>
</evidence>
<proteinExistence type="predicted"/>
<dbReference type="PROSITE" id="PS51257">
    <property type="entry name" value="PROKAR_LIPOPROTEIN"/>
    <property type="match status" value="1"/>
</dbReference>
<dbReference type="EMBL" id="AJWN02000098">
    <property type="protein sequence ID" value="OEE58212.1"/>
    <property type="molecule type" value="Genomic_DNA"/>
</dbReference>
<gene>
    <name evidence="1" type="ORF">A1OK_15980</name>
</gene>
<name>A0A1E5BZ69_9GAMM</name>
<sequence length="191" mass="21392">MVPTRFFFGYLLAVTSLVGCATQPEPVKTIQLYSNKEVIQLSYCTELADTAYFIASEKLKQRPKQALIERYATEASSKIKINAVQRIYSTDFDSAWDYSVNLFGECAQKVAEIPSQRLDIASFCAQKAVVAGGAYDFKQSGAPKLEAYMAFASYKPTRPYEVIDAVYDSRSTSHLNVSQNTWDHCIDVMSE</sequence>
<evidence type="ECO:0000313" key="2">
    <source>
        <dbReference type="Proteomes" id="UP000095039"/>
    </source>
</evidence>